<keyword evidence="22" id="KW-0694">RNA-binding</keyword>
<dbReference type="PROSITE" id="PS50297">
    <property type="entry name" value="ANK_REP_REGION"/>
    <property type="match status" value="2"/>
</dbReference>
<dbReference type="Gene3D" id="3.30.70.270">
    <property type="match status" value="1"/>
</dbReference>
<dbReference type="SMART" id="SM00358">
    <property type="entry name" value="DSRM"/>
    <property type="match status" value="1"/>
</dbReference>
<keyword evidence="9 21" id="KW-0863">Zinc-finger</keyword>
<evidence type="ECO:0000256" key="16">
    <source>
        <dbReference type="ARBA" id="ARBA00023157"/>
    </source>
</evidence>
<dbReference type="PANTHER" id="PTHR37984:SF5">
    <property type="entry name" value="PROTEIN NYNRIN-LIKE"/>
    <property type="match status" value="1"/>
</dbReference>
<keyword evidence="7" id="KW-0732">Signal</keyword>
<dbReference type="InterPro" id="IPR002110">
    <property type="entry name" value="Ankyrin_rpt"/>
</dbReference>
<gene>
    <name evidence="29" type="ORF">P3T76_011483</name>
</gene>
<evidence type="ECO:0000256" key="15">
    <source>
        <dbReference type="ARBA" id="ARBA00023137"/>
    </source>
</evidence>
<dbReference type="InterPro" id="IPR050951">
    <property type="entry name" value="Retrovirus_Pol_polyprotein"/>
</dbReference>
<name>A0AAD9LF69_9STRA</name>
<feature type="compositionally biased region" description="Polar residues" evidence="24">
    <location>
        <begin position="970"/>
        <end position="983"/>
    </location>
</feature>
<dbReference type="Pfam" id="PF17921">
    <property type="entry name" value="Integrase_H2C2"/>
    <property type="match status" value="1"/>
</dbReference>
<dbReference type="PROSITE" id="PS50994">
    <property type="entry name" value="INTEGRASE"/>
    <property type="match status" value="1"/>
</dbReference>
<accession>A0AAD9LF69</accession>
<sequence>MLCFEKLVSVRPDIVRVKLDEPIEGTMADGTSIFVDWTVKLKVRLRTIAGIVQIAEPDECLIIPDGSREFLLGNDLLLRLGIDTDRQVDLTGADMTKDEFDRADKPIVGNEVLQDEEVKASVLELVAKAIAERSPREHKRELIVIALRFDLRRGRLGADPPARVPPMRVLFKLGAKPYRRKARKYPPEVRRFMKDFNDKLVQLGWVYENQESRWVCPALPVRKGSDYKPVNTLVEAIVGLMPDWPFDLETVKDAEFFEELLHRHLLVWTDVLLLFAADIKAYLVKMERLFELLDFFGFKLSVKKPYLFKREMIRALKEMPYPKTAGELQQFLCTTNWVRETLDDYARATRPLSDVFDTAMTSASKRTKGVAAGIAISLNTKQLAAYDNVKKLLATSVKLVFPRVDATRCVMSDASDIGWCLVVTQVLKWENDAPVHHQHHEMLTCSSGTFTGSQCNWSIFEKEDYPIVYACERLSYLLLRQQGFRVGWKPPDSNTSSANGTTEKGFTGNRQQGEQTEKEDTPEVKEVDTSTRCNYSFNTNVTTNPPSERSKFRVASIDRPPNTTGDDESGWYVDKKLWIPDKDEYLVQRILVVAHCEAQGHRGRDAVIERIRRFACLVRLRARVETFLSTCLLCHHVKESKIMQRPWEETFRINERNGALRWDFLFLGESFGGDQYLLVLKDEATHFCELTPCSTPTSSVVAETILEWHNRYGIPPLWISDQRSHFKNAVVDEVCRRLTSRQEFTVAYCPWTNGSIERANRDIIQVLRVLCLEYQVDTHDWTYFMSAQPSHGARHDEALYRLIMLMEALDTTPVALLEREASKFGVQVVYQLLENEDEDEAQSELFEVQLDLLGKVCGPTGRETVKTSGKTTREAKCKAAEAALVKIKNLQPGLAVEPGELPMQWEKWLFDNIKRGASVKKLMRTLEQKGFFLTGNMVLMQRISTRASSYRLRTKRNAPNDIYGAGVDASSDSDNNETSRSCFPVKSSRTARSIAAVEKMPSPAVQVLHPQWAHWCQQELSRGIDGNVVLSELVSQGFLPDRSPLFTQRLLHVVKNRDDRCSNGAASPRTAVWKPFSFLRVLEEGNLQEVELFVFGGQDVNSLQLDPNTKLMRSPLHIASKYGYHSIAMLLLERGAQVDQLDSFRRSPLMIAARYGHSEVTALMLEHGADIFQVDNLKNSGLHLAAFSGSSTIVSQLLRAHDDSWRLFVTNLPHRRGECYERLLQKTYETVMKTKLRENERRRYHVSWVFESVQWLHTELFSGGGDGTRICKMPAPRKDFMDFLISRYHKKLPKRGVHDELTMVGDDESGEDEEGTDDERARRRKEGDPADWLSLAEMSFFLDTYLRNMYKHLPNLQGRTALHVACEENLVCTHERVIQCLAEKNGCSPYLLDHSGKTPPELLLACRGRPGSPKGDINLEKRVIQQRLERVRAKETRLEEERVAHRRKIWQDEVERLAQDFNELDTLNCMRRLIKENDGQPVACCTGWDVYEEPLSHNRLFENTRSGFIQRQVPTQMVEDGRTHLGWKEKMEMNARFVERHRLQPAWELHRVNGTDVYFFFNRGTEQCQWISPDGLSIREWRTKRFFENAEQFEDEPDQASLVVQFSGIASAAIVDNAVKGRTLGNWRECQGFRGVTFYLHALDHRIVVEKPDDVFMHESYRYAHTLIFERSEEIETHDRGWHRYYDPQTSHTFYYNELSGDCVHDTYATPTFLQEIRRPKRRARFALTTEELRRRNEEQEWKSALQRTRRHEEHLKATAEENTAATEQQKRAQDELNTALRQLESNVTSEHFTIDGDENHENFETDNNPKRKKKKMKGRKNQKGRSLAYIDARFRRERDVFLKARENHILTSIDPAGKDLKREIERGEEQESKLNEEELENARLEDTDDKLAIRERRRVSRILTRTEERFRLSRDLCRWGCEQWFPREFSLEEHERVECPRRLMVCRLGCTVVMERRQWCEVIYDHESENKEQCSCRIVYCSRDCGVWLPHFDLAVHMRDLCVRRPVGDLRCRLGCGQVYQGGAHELLTLEQTRLAHEQDDCELRKVKCTWPKCNAAILAKERNAHRRVHLLSSGILSFVTAEVHQYKVPRDVKLLKLQAWGAGGGSGLLRGQAVGHGGGGAFVEGICPVFPGETLYFSIGSGGSGGKFARMAEIPDEVKDDTETEKKVKRVPGGVLITTHVSTANGGCPGGGHGHSGNKESACGGGGGFTSIYRQGAYGIEYILIAAGGGGGGTCRNGGGGGVCKAKKTQAGDEIRCGRPGGDVSGGLAGACDEYNPICKFIGTNGVSMQGGDGAEFGGGGGGGHFGGGGGGFSPGIAGGGGGGSSYTNAALLDAKSVHVEGGGVIKPGGMSENPPQSVKGAYWDLVDGVAGEGGTGSTRATARGNHGGVRIARSGFFDDMKLHR</sequence>
<dbReference type="InterPro" id="IPR012337">
    <property type="entry name" value="RNaseH-like_sf"/>
</dbReference>
<dbReference type="GO" id="GO:0015074">
    <property type="term" value="P:DNA integration"/>
    <property type="evidence" value="ECO:0007669"/>
    <property type="project" value="InterPro"/>
</dbReference>
<evidence type="ECO:0000256" key="14">
    <source>
        <dbReference type="ARBA" id="ARBA00023136"/>
    </source>
</evidence>
<evidence type="ECO:0000259" key="28">
    <source>
        <dbReference type="PROSITE" id="PS50994"/>
    </source>
</evidence>
<evidence type="ECO:0000256" key="13">
    <source>
        <dbReference type="ARBA" id="ARBA00022989"/>
    </source>
</evidence>
<dbReference type="SUPFAM" id="SSF56672">
    <property type="entry name" value="DNA/RNA polymerases"/>
    <property type="match status" value="1"/>
</dbReference>
<dbReference type="PROSITE" id="PS50145">
    <property type="entry name" value="ZF_TRAF"/>
    <property type="match status" value="1"/>
</dbReference>
<dbReference type="GO" id="GO:0004714">
    <property type="term" value="F:transmembrane receptor protein tyrosine kinase activity"/>
    <property type="evidence" value="ECO:0007669"/>
    <property type="project" value="UniProtKB-EC"/>
</dbReference>
<feature type="compositionally biased region" description="Basic and acidic residues" evidence="24">
    <location>
        <begin position="515"/>
        <end position="529"/>
    </location>
</feature>
<feature type="compositionally biased region" description="Acidic residues" evidence="24">
    <location>
        <begin position="1305"/>
        <end position="1317"/>
    </location>
</feature>
<evidence type="ECO:0000313" key="30">
    <source>
        <dbReference type="Proteomes" id="UP001259832"/>
    </source>
</evidence>
<dbReference type="InterPro" id="IPR041577">
    <property type="entry name" value="RT_RNaseH_2"/>
</dbReference>
<keyword evidence="4" id="KW-0808">Transferase</keyword>
<dbReference type="PROSITE" id="PS50088">
    <property type="entry name" value="ANK_REPEAT"/>
    <property type="match status" value="2"/>
</dbReference>
<evidence type="ECO:0000256" key="17">
    <source>
        <dbReference type="ARBA" id="ARBA00023170"/>
    </source>
</evidence>
<evidence type="ECO:0000256" key="9">
    <source>
        <dbReference type="ARBA" id="ARBA00022771"/>
    </source>
</evidence>
<keyword evidence="8" id="KW-0547">Nucleotide-binding</keyword>
<protein>
    <recommendedName>
        <fullName evidence="2">receptor protein-tyrosine kinase</fullName>
        <ecNumber evidence="2">2.7.10.1</ecNumber>
    </recommendedName>
</protein>
<dbReference type="InterPro" id="IPR043502">
    <property type="entry name" value="DNA/RNA_pol_sf"/>
</dbReference>
<dbReference type="Pfam" id="PF17919">
    <property type="entry name" value="RT_RNaseH_2"/>
    <property type="match status" value="1"/>
</dbReference>
<evidence type="ECO:0000256" key="4">
    <source>
        <dbReference type="ARBA" id="ARBA00022679"/>
    </source>
</evidence>
<feature type="repeat" description="ANK" evidence="20">
    <location>
        <begin position="1111"/>
        <end position="1143"/>
    </location>
</feature>
<evidence type="ECO:0000256" key="20">
    <source>
        <dbReference type="PROSITE-ProRule" id="PRU00023"/>
    </source>
</evidence>
<dbReference type="InterPro" id="IPR055163">
    <property type="entry name" value="ALK/LTK-like_GRD"/>
</dbReference>
<feature type="compositionally biased region" description="Polar residues" evidence="24">
    <location>
        <begin position="530"/>
        <end position="547"/>
    </location>
</feature>
<dbReference type="Gene3D" id="1.25.40.20">
    <property type="entry name" value="Ankyrin repeat-containing domain"/>
    <property type="match status" value="2"/>
</dbReference>
<dbReference type="GO" id="GO:0008270">
    <property type="term" value="F:zinc ion binding"/>
    <property type="evidence" value="ECO:0007669"/>
    <property type="project" value="UniProtKB-KW"/>
</dbReference>
<keyword evidence="5" id="KW-0812">Transmembrane</keyword>
<feature type="region of interest" description="Disordered" evidence="24">
    <location>
        <begin position="1737"/>
        <end position="1774"/>
    </location>
</feature>
<dbReference type="InterPro" id="IPR043128">
    <property type="entry name" value="Rev_trsase/Diguanyl_cyclase"/>
</dbReference>
<dbReference type="PROSITE" id="PS50137">
    <property type="entry name" value="DS_RBD"/>
    <property type="match status" value="1"/>
</dbReference>
<keyword evidence="14" id="KW-0472">Membrane</keyword>
<keyword evidence="17" id="KW-0675">Receptor</keyword>
<feature type="domain" description="TRAF-type" evidence="27">
    <location>
        <begin position="1967"/>
        <end position="2017"/>
    </location>
</feature>
<evidence type="ECO:0000256" key="10">
    <source>
        <dbReference type="ARBA" id="ARBA00022777"/>
    </source>
</evidence>
<feature type="compositionally biased region" description="Basic and acidic residues" evidence="24">
    <location>
        <begin position="1793"/>
        <end position="1810"/>
    </location>
</feature>
<proteinExistence type="predicted"/>
<keyword evidence="16" id="KW-1015">Disulfide bond</keyword>
<dbReference type="GO" id="GO:0005524">
    <property type="term" value="F:ATP binding"/>
    <property type="evidence" value="ECO:0007669"/>
    <property type="project" value="UniProtKB-KW"/>
</dbReference>
<dbReference type="GO" id="GO:0003723">
    <property type="term" value="F:RNA binding"/>
    <property type="evidence" value="ECO:0007669"/>
    <property type="project" value="UniProtKB-UniRule"/>
</dbReference>
<reference evidence="29" key="1">
    <citation type="submission" date="2023-08" db="EMBL/GenBank/DDBJ databases">
        <title>Reference Genome Resource for the Citrus Pathogen Phytophthora citrophthora.</title>
        <authorList>
            <person name="Moller H."/>
            <person name="Coetzee B."/>
            <person name="Rose L.J."/>
            <person name="Van Niekerk J.M."/>
        </authorList>
    </citation>
    <scope>NUCLEOTIDE SEQUENCE</scope>
    <source>
        <strain evidence="29">STE-U-9442</strain>
    </source>
</reference>
<feature type="compositionally biased region" description="Polar residues" evidence="24">
    <location>
        <begin position="492"/>
        <end position="514"/>
    </location>
</feature>
<evidence type="ECO:0000259" key="27">
    <source>
        <dbReference type="PROSITE" id="PS50145"/>
    </source>
</evidence>
<dbReference type="Gene3D" id="3.30.420.10">
    <property type="entry name" value="Ribonuclease H-like superfamily/Ribonuclease H"/>
    <property type="match status" value="1"/>
</dbReference>
<evidence type="ECO:0000256" key="11">
    <source>
        <dbReference type="ARBA" id="ARBA00022833"/>
    </source>
</evidence>
<feature type="repeat" description="ANK" evidence="20">
    <location>
        <begin position="1144"/>
        <end position="1176"/>
    </location>
</feature>
<keyword evidence="18" id="KW-0325">Glycoprotein</keyword>
<keyword evidence="15" id="KW-0829">Tyrosine-protein kinase</keyword>
<comment type="subcellular location">
    <subcellularLocation>
        <location evidence="1">Cell membrane</location>
        <topology evidence="1">Single-pass type I membrane protein</topology>
    </subcellularLocation>
</comment>
<dbReference type="Gene3D" id="3.10.10.10">
    <property type="entry name" value="HIV Type 1 Reverse Transcriptase, subunit A, domain 1"/>
    <property type="match status" value="1"/>
</dbReference>
<dbReference type="InterPro" id="IPR041588">
    <property type="entry name" value="Integrase_H2C2"/>
</dbReference>
<dbReference type="SMART" id="SM00248">
    <property type="entry name" value="ANK"/>
    <property type="match status" value="4"/>
</dbReference>
<comment type="caution">
    <text evidence="29">The sequence shown here is derived from an EMBL/GenBank/DDBJ whole genome shotgun (WGS) entry which is preliminary data.</text>
</comment>
<dbReference type="InterPro" id="IPR014720">
    <property type="entry name" value="dsRBD_dom"/>
</dbReference>
<feature type="domain" description="DRBM" evidence="26">
    <location>
        <begin position="812"/>
        <end position="889"/>
    </location>
</feature>
<dbReference type="Pfam" id="PF12810">
    <property type="entry name" value="ALK_LTK_GRD"/>
    <property type="match status" value="1"/>
</dbReference>
<dbReference type="Gene3D" id="3.30.160.20">
    <property type="match status" value="1"/>
</dbReference>
<feature type="region of interest" description="Disordered" evidence="24">
    <location>
        <begin position="963"/>
        <end position="983"/>
    </location>
</feature>
<evidence type="ECO:0000313" key="29">
    <source>
        <dbReference type="EMBL" id="KAK1934280.1"/>
    </source>
</evidence>
<dbReference type="EMBL" id="JASMQC010000026">
    <property type="protein sequence ID" value="KAK1934280.1"/>
    <property type="molecule type" value="Genomic_DNA"/>
</dbReference>
<evidence type="ECO:0000256" key="22">
    <source>
        <dbReference type="PROSITE-ProRule" id="PRU00266"/>
    </source>
</evidence>
<evidence type="ECO:0000256" key="8">
    <source>
        <dbReference type="ARBA" id="ARBA00022741"/>
    </source>
</evidence>
<feature type="compositionally biased region" description="Basic and acidic residues" evidence="24">
    <location>
        <begin position="1751"/>
        <end position="1760"/>
    </location>
</feature>
<evidence type="ECO:0000256" key="12">
    <source>
        <dbReference type="ARBA" id="ARBA00022840"/>
    </source>
</evidence>
<evidence type="ECO:0000259" key="25">
    <source>
        <dbReference type="PROSITE" id="PS50020"/>
    </source>
</evidence>
<feature type="domain" description="Integrase catalytic" evidence="28">
    <location>
        <begin position="642"/>
        <end position="821"/>
    </location>
</feature>
<dbReference type="SUPFAM" id="SSF53098">
    <property type="entry name" value="Ribonuclease H-like"/>
    <property type="match status" value="1"/>
</dbReference>
<keyword evidence="11 21" id="KW-0862">Zinc</keyword>
<dbReference type="InterPro" id="IPR036770">
    <property type="entry name" value="Ankyrin_rpt-contain_sf"/>
</dbReference>
<dbReference type="InterPro" id="IPR001202">
    <property type="entry name" value="WW_dom"/>
</dbReference>
<evidence type="ECO:0000256" key="19">
    <source>
        <dbReference type="ARBA" id="ARBA00023268"/>
    </source>
</evidence>
<dbReference type="InterPro" id="IPR001293">
    <property type="entry name" value="Znf_TRAF"/>
</dbReference>
<evidence type="ECO:0000256" key="2">
    <source>
        <dbReference type="ARBA" id="ARBA00011902"/>
    </source>
</evidence>
<feature type="coiled-coil region" evidence="23">
    <location>
        <begin position="1421"/>
        <end position="1448"/>
    </location>
</feature>
<keyword evidence="10" id="KW-0418">Kinase</keyword>
<evidence type="ECO:0000256" key="23">
    <source>
        <dbReference type="SAM" id="Coils"/>
    </source>
</evidence>
<feature type="domain" description="WW" evidence="25">
    <location>
        <begin position="1541"/>
        <end position="1575"/>
    </location>
</feature>
<feature type="region of interest" description="Disordered" evidence="24">
    <location>
        <begin position="1299"/>
        <end position="1326"/>
    </location>
</feature>
<keyword evidence="6 21" id="KW-0479">Metal-binding</keyword>
<dbReference type="InterPro" id="IPR036397">
    <property type="entry name" value="RNaseH_sf"/>
</dbReference>
<keyword evidence="19" id="KW-0511">Multifunctional enzyme</keyword>
<organism evidence="29 30">
    <name type="scientific">Phytophthora citrophthora</name>
    <dbReference type="NCBI Taxonomy" id="4793"/>
    <lineage>
        <taxon>Eukaryota</taxon>
        <taxon>Sar</taxon>
        <taxon>Stramenopiles</taxon>
        <taxon>Oomycota</taxon>
        <taxon>Peronosporomycetes</taxon>
        <taxon>Peronosporales</taxon>
        <taxon>Peronosporaceae</taxon>
        <taxon>Phytophthora</taxon>
    </lineage>
</organism>
<evidence type="ECO:0000256" key="21">
    <source>
        <dbReference type="PROSITE-ProRule" id="PRU00207"/>
    </source>
</evidence>
<dbReference type="Pfam" id="PF12796">
    <property type="entry name" value="Ank_2"/>
    <property type="match status" value="1"/>
</dbReference>
<evidence type="ECO:0000256" key="1">
    <source>
        <dbReference type="ARBA" id="ARBA00004251"/>
    </source>
</evidence>
<feature type="compositionally biased region" description="Basic residues" evidence="24">
    <location>
        <begin position="1811"/>
        <end position="1824"/>
    </location>
</feature>
<dbReference type="SUPFAM" id="SSF54768">
    <property type="entry name" value="dsRNA-binding domain-like"/>
    <property type="match status" value="1"/>
</dbReference>
<dbReference type="Proteomes" id="UP001259832">
    <property type="component" value="Unassembled WGS sequence"/>
</dbReference>
<dbReference type="GO" id="GO:0005886">
    <property type="term" value="C:plasma membrane"/>
    <property type="evidence" value="ECO:0007669"/>
    <property type="project" value="UniProtKB-SubCell"/>
</dbReference>
<evidence type="ECO:0000256" key="6">
    <source>
        <dbReference type="ARBA" id="ARBA00022723"/>
    </source>
</evidence>
<dbReference type="EC" id="2.7.10.1" evidence="2"/>
<evidence type="ECO:0000256" key="3">
    <source>
        <dbReference type="ARBA" id="ARBA00022475"/>
    </source>
</evidence>
<keyword evidence="3" id="KW-1003">Cell membrane</keyword>
<dbReference type="PROSITE" id="PS50020">
    <property type="entry name" value="WW_DOMAIN_2"/>
    <property type="match status" value="1"/>
</dbReference>
<evidence type="ECO:0000256" key="7">
    <source>
        <dbReference type="ARBA" id="ARBA00022729"/>
    </source>
</evidence>
<feature type="zinc finger region" description="TRAF-type" evidence="21">
    <location>
        <begin position="1967"/>
        <end position="2017"/>
    </location>
</feature>
<evidence type="ECO:0000256" key="5">
    <source>
        <dbReference type="ARBA" id="ARBA00022692"/>
    </source>
</evidence>
<dbReference type="InterPro" id="IPR001584">
    <property type="entry name" value="Integrase_cat-core"/>
</dbReference>
<keyword evidence="20" id="KW-0040">ANK repeat</keyword>
<evidence type="ECO:0000256" key="18">
    <source>
        <dbReference type="ARBA" id="ARBA00023180"/>
    </source>
</evidence>
<keyword evidence="23" id="KW-0175">Coiled coil</keyword>
<keyword evidence="30" id="KW-1185">Reference proteome</keyword>
<dbReference type="PANTHER" id="PTHR37984">
    <property type="entry name" value="PROTEIN CBG26694"/>
    <property type="match status" value="1"/>
</dbReference>
<feature type="coiled-coil region" evidence="23">
    <location>
        <begin position="1858"/>
        <end position="1895"/>
    </location>
</feature>
<keyword evidence="13" id="KW-1133">Transmembrane helix</keyword>
<keyword evidence="12" id="KW-0067">ATP-binding</keyword>
<evidence type="ECO:0000256" key="24">
    <source>
        <dbReference type="SAM" id="MobiDB-lite"/>
    </source>
</evidence>
<evidence type="ECO:0000259" key="26">
    <source>
        <dbReference type="PROSITE" id="PS50137"/>
    </source>
</evidence>
<feature type="region of interest" description="Disordered" evidence="24">
    <location>
        <begin position="1792"/>
        <end position="1826"/>
    </location>
</feature>
<dbReference type="SUPFAM" id="SSF48403">
    <property type="entry name" value="Ankyrin repeat"/>
    <property type="match status" value="1"/>
</dbReference>
<feature type="region of interest" description="Disordered" evidence="24">
    <location>
        <begin position="489"/>
        <end position="566"/>
    </location>
</feature>